<protein>
    <recommendedName>
        <fullName evidence="3">DUF3533 domain-containing protein</fullName>
    </recommendedName>
</protein>
<feature type="transmembrane region" description="Helical" evidence="2">
    <location>
        <begin position="321"/>
        <end position="341"/>
    </location>
</feature>
<evidence type="ECO:0000256" key="1">
    <source>
        <dbReference type="SAM" id="MobiDB-lite"/>
    </source>
</evidence>
<evidence type="ECO:0000313" key="4">
    <source>
        <dbReference type="EMBL" id="CDZ98488.1"/>
    </source>
</evidence>
<reference evidence="4" key="1">
    <citation type="submission" date="2014-08" db="EMBL/GenBank/DDBJ databases">
        <authorList>
            <person name="Sharma Rahul"/>
            <person name="Thines Marco"/>
        </authorList>
    </citation>
    <scope>NUCLEOTIDE SEQUENCE</scope>
</reference>
<organism evidence="4">
    <name type="scientific">Phaffia rhodozyma</name>
    <name type="common">Yeast</name>
    <name type="synonym">Xanthophyllomyces dendrorhous</name>
    <dbReference type="NCBI Taxonomy" id="264483"/>
    <lineage>
        <taxon>Eukaryota</taxon>
        <taxon>Fungi</taxon>
        <taxon>Dikarya</taxon>
        <taxon>Basidiomycota</taxon>
        <taxon>Agaricomycotina</taxon>
        <taxon>Tremellomycetes</taxon>
        <taxon>Cystofilobasidiales</taxon>
        <taxon>Mrakiaceae</taxon>
        <taxon>Phaffia</taxon>
    </lineage>
</organism>
<dbReference type="Pfam" id="PF12051">
    <property type="entry name" value="DUF3533"/>
    <property type="match status" value="1"/>
</dbReference>
<dbReference type="PANTHER" id="PTHR34814:SF1">
    <property type="entry name" value="NITROSOGUANIDINE RESISTANCE PROTEIN SNG1"/>
    <property type="match status" value="1"/>
</dbReference>
<feature type="domain" description="DUF3533" evidence="3">
    <location>
        <begin position="45"/>
        <end position="426"/>
    </location>
</feature>
<feature type="transmembrane region" description="Helical" evidence="2">
    <location>
        <begin position="414"/>
        <end position="434"/>
    </location>
</feature>
<dbReference type="InterPro" id="IPR053001">
    <property type="entry name" value="MNNG_permease-like"/>
</dbReference>
<feature type="compositionally biased region" description="Polar residues" evidence="1">
    <location>
        <begin position="1"/>
        <end position="13"/>
    </location>
</feature>
<feature type="region of interest" description="Disordered" evidence="1">
    <location>
        <begin position="1"/>
        <end position="23"/>
    </location>
</feature>
<name>A0A0F7SLD2_PHARH</name>
<keyword evidence="2" id="KW-0812">Transmembrane</keyword>
<dbReference type="PANTHER" id="PTHR34814">
    <property type="entry name" value="NITROSOGUANIDINE RESISTANCE PROTEIN SNG1"/>
    <property type="match status" value="1"/>
</dbReference>
<dbReference type="InterPro" id="IPR022703">
    <property type="entry name" value="DUF3533"/>
</dbReference>
<keyword evidence="2" id="KW-1133">Transmembrane helix</keyword>
<feature type="transmembrane region" description="Helical" evidence="2">
    <location>
        <begin position="348"/>
        <end position="367"/>
    </location>
</feature>
<feature type="transmembrane region" description="Helical" evidence="2">
    <location>
        <begin position="41"/>
        <end position="60"/>
    </location>
</feature>
<dbReference type="AlphaFoldDB" id="A0A0F7SLD2"/>
<accession>A0A0F7SLD2</accession>
<dbReference type="EMBL" id="LN483345">
    <property type="protein sequence ID" value="CDZ98488.1"/>
    <property type="molecule type" value="Genomic_DNA"/>
</dbReference>
<evidence type="ECO:0000259" key="3">
    <source>
        <dbReference type="Pfam" id="PF12051"/>
    </source>
</evidence>
<sequence length="452" mass="50136">MSEQGSEAQTAHDQQPEKYSNDFWSKNPKVTALRKQYLKSMAGACMLTIIFAWMCLPFYWGSLWKTSQHMFELSAWVVNLDSSNSVAFAALENAVRTAVAEPTPHMGWQIQDASRFTGAEFGGNVTEELINRLLEEETWLIVIVNPGADDVLLTARQTGNATYTGTSAVSALYMGGRNENAYRQAIFPQIVSVIQPALQKASANSTASYLNQNSGNATAITLLTQAQGTIATPYSLSRYDLRPFSATVATAVDLVGLIYLMILAFIQTMAGASGYGPLAPYLKYRSLVMMRIFTPLVSYIFVAFFYTMIDLPFKLPFGAKYTYAGGFFLWYVFVYMGMAALGLATEAVVTLVGPQFMAFFLIAWIIINVSEVSVPIPMTGNVIYRIGYAFPFYNLSDAVRTIIFNTKNRLGRNAGILIAWIALSMITIPLFTLLMRRQILLDAHDRNDLVLI</sequence>
<proteinExistence type="predicted"/>
<evidence type="ECO:0000256" key="2">
    <source>
        <dbReference type="SAM" id="Phobius"/>
    </source>
</evidence>
<dbReference type="GO" id="GO:0016020">
    <property type="term" value="C:membrane"/>
    <property type="evidence" value="ECO:0007669"/>
    <property type="project" value="TreeGrafter"/>
</dbReference>
<feature type="transmembrane region" description="Helical" evidence="2">
    <location>
        <begin position="287"/>
        <end position="309"/>
    </location>
</feature>
<feature type="transmembrane region" description="Helical" evidence="2">
    <location>
        <begin position="244"/>
        <end position="266"/>
    </location>
</feature>
<keyword evidence="2" id="KW-0472">Membrane</keyword>